<evidence type="ECO:0000313" key="3">
    <source>
        <dbReference type="Proteomes" id="UP000824120"/>
    </source>
</evidence>
<dbReference type="AlphaFoldDB" id="A0A9J5WZS6"/>
<organism evidence="2 3">
    <name type="scientific">Solanum commersonii</name>
    <name type="common">Commerson's wild potato</name>
    <name type="synonym">Commerson's nightshade</name>
    <dbReference type="NCBI Taxonomy" id="4109"/>
    <lineage>
        <taxon>Eukaryota</taxon>
        <taxon>Viridiplantae</taxon>
        <taxon>Streptophyta</taxon>
        <taxon>Embryophyta</taxon>
        <taxon>Tracheophyta</taxon>
        <taxon>Spermatophyta</taxon>
        <taxon>Magnoliopsida</taxon>
        <taxon>eudicotyledons</taxon>
        <taxon>Gunneridae</taxon>
        <taxon>Pentapetalae</taxon>
        <taxon>asterids</taxon>
        <taxon>lamiids</taxon>
        <taxon>Solanales</taxon>
        <taxon>Solanaceae</taxon>
        <taxon>Solanoideae</taxon>
        <taxon>Solaneae</taxon>
        <taxon>Solanum</taxon>
    </lineage>
</organism>
<keyword evidence="3" id="KW-1185">Reference proteome</keyword>
<dbReference type="Proteomes" id="UP000824120">
    <property type="component" value="Chromosome 10"/>
</dbReference>
<gene>
    <name evidence="2" type="ORF">H5410_051121</name>
</gene>
<dbReference type="PANTHER" id="PTHR33180:SF31">
    <property type="entry name" value="POLYPROTEIN PROTEIN"/>
    <property type="match status" value="1"/>
</dbReference>
<comment type="caution">
    <text evidence="2">The sequence shown here is derived from an EMBL/GenBank/DDBJ whole genome shotgun (WGS) entry which is preliminary data.</text>
</comment>
<evidence type="ECO:0000313" key="2">
    <source>
        <dbReference type="EMBL" id="KAG5580494.1"/>
    </source>
</evidence>
<feature type="domain" description="Putative plant transposon protein" evidence="1">
    <location>
        <begin position="8"/>
        <end position="137"/>
    </location>
</feature>
<dbReference type="InterPro" id="IPR046796">
    <property type="entry name" value="Transposase_32_dom"/>
</dbReference>
<accession>A0A9J5WZS6</accession>
<reference evidence="2 3" key="1">
    <citation type="submission" date="2020-09" db="EMBL/GenBank/DDBJ databases">
        <title>De no assembly of potato wild relative species, Solanum commersonii.</title>
        <authorList>
            <person name="Cho K."/>
        </authorList>
    </citation>
    <scope>NUCLEOTIDE SEQUENCE [LARGE SCALE GENOMIC DNA]</scope>
    <source>
        <strain evidence="2">LZ3.2</strain>
        <tissue evidence="2">Leaf</tissue>
    </source>
</reference>
<sequence length="138" mass="15793">MTKKKESKFRLVQSVVVRGKEVGCNSEYINNVVGRALHSTNPYVGLPVAQFLDDLKWWLAHLIFDTTPRWIEVGASIEKRDLSIYARLWFDFISSTIMSSQNESILRHPKAACLRAIISQRSIDLGLLIEQEMAMRAK</sequence>
<dbReference type="EMBL" id="JACXVP010000010">
    <property type="protein sequence ID" value="KAG5580494.1"/>
    <property type="molecule type" value="Genomic_DNA"/>
</dbReference>
<dbReference type="OrthoDB" id="1306244at2759"/>
<dbReference type="Pfam" id="PF20167">
    <property type="entry name" value="Transposase_32"/>
    <property type="match status" value="1"/>
</dbReference>
<evidence type="ECO:0000259" key="1">
    <source>
        <dbReference type="Pfam" id="PF20167"/>
    </source>
</evidence>
<dbReference type="PANTHER" id="PTHR33180">
    <property type="entry name" value="PHOTOSYSTEM II CP43 REACTION CENTER PROTEIN"/>
    <property type="match status" value="1"/>
</dbReference>
<proteinExistence type="predicted"/>
<protein>
    <recommendedName>
        <fullName evidence="1">Putative plant transposon protein domain-containing protein</fullName>
    </recommendedName>
</protein>
<name>A0A9J5WZS6_SOLCO</name>